<name>A0A948W681_UNCEI</name>
<evidence type="ECO:0000313" key="4">
    <source>
        <dbReference type="EMBL" id="MBU2691239.1"/>
    </source>
</evidence>
<dbReference type="InterPro" id="IPR011611">
    <property type="entry name" value="PfkB_dom"/>
</dbReference>
<dbReference type="EMBL" id="JAHJDP010000048">
    <property type="protein sequence ID" value="MBU2691239.1"/>
    <property type="molecule type" value="Genomic_DNA"/>
</dbReference>
<evidence type="ECO:0000313" key="5">
    <source>
        <dbReference type="Proteomes" id="UP000777784"/>
    </source>
</evidence>
<evidence type="ECO:0000259" key="3">
    <source>
        <dbReference type="Pfam" id="PF00294"/>
    </source>
</evidence>
<dbReference type="PANTHER" id="PTHR10584:SF166">
    <property type="entry name" value="RIBOKINASE"/>
    <property type="match status" value="1"/>
</dbReference>
<gene>
    <name evidence="4" type="ORF">KJ970_09940</name>
</gene>
<organism evidence="4 5">
    <name type="scientific">Eiseniibacteriota bacterium</name>
    <dbReference type="NCBI Taxonomy" id="2212470"/>
    <lineage>
        <taxon>Bacteria</taxon>
        <taxon>Candidatus Eiseniibacteriota</taxon>
    </lineage>
</organism>
<proteinExistence type="predicted"/>
<dbReference type="PROSITE" id="PS00584">
    <property type="entry name" value="PFKB_KINASES_2"/>
    <property type="match status" value="1"/>
</dbReference>
<dbReference type="Proteomes" id="UP000777784">
    <property type="component" value="Unassembled WGS sequence"/>
</dbReference>
<dbReference type="AlphaFoldDB" id="A0A948W681"/>
<comment type="caution">
    <text evidence="4">The sequence shown here is derived from an EMBL/GenBank/DDBJ whole genome shotgun (WGS) entry which is preliminary data.</text>
</comment>
<reference evidence="4" key="1">
    <citation type="submission" date="2021-05" db="EMBL/GenBank/DDBJ databases">
        <title>Energy efficiency and biological interactions define the core microbiome of deep oligotrophic groundwater.</title>
        <authorList>
            <person name="Mehrshad M."/>
            <person name="Lopez-Fernandez M."/>
            <person name="Bell E."/>
            <person name="Bernier-Latmani R."/>
            <person name="Bertilsson S."/>
            <person name="Dopson M."/>
        </authorList>
    </citation>
    <scope>NUCLEOTIDE SEQUENCE</scope>
    <source>
        <strain evidence="4">Modern_marine.mb.64</strain>
    </source>
</reference>
<dbReference type="GO" id="GO:0016301">
    <property type="term" value="F:kinase activity"/>
    <property type="evidence" value="ECO:0007669"/>
    <property type="project" value="UniProtKB-KW"/>
</dbReference>
<dbReference type="GO" id="GO:0005829">
    <property type="term" value="C:cytosol"/>
    <property type="evidence" value="ECO:0007669"/>
    <property type="project" value="TreeGrafter"/>
</dbReference>
<feature type="domain" description="Carbohydrate kinase PfkB" evidence="3">
    <location>
        <begin position="47"/>
        <end position="287"/>
    </location>
</feature>
<dbReference type="PANTHER" id="PTHR10584">
    <property type="entry name" value="SUGAR KINASE"/>
    <property type="match status" value="1"/>
</dbReference>
<sequence length="328" mass="35722">MPQDKGRNAATPILVVGSVALDTISTPQAKGVEVLGGSASYVSLVSSVFAPVRIVAVVGEDFPEKHHEVLACRGIDLTGLSVAPGKTFQWEGVYEADLVGRRSLRTDLNVFEIFRPVIPDSFRQTPIVFLANIDPDLQASVLDQMDKPEWVVLDTMDFWMNGAKRDSLLRLLGRVHAVLVNDEEAKLLTGLNVIPDAACWIQDRGPEVVVVKRGDCGALARIRSTWFWVPPFPEGRVVDPTGAGDSFAAGFLGSLARWGLDDVGLRRSLLIGGASASYAIERFGAEALVNLKRSEILSRALILREMGSVPYPDEALDGETDIEEMRVR</sequence>
<dbReference type="Pfam" id="PF00294">
    <property type="entry name" value="PfkB"/>
    <property type="match status" value="1"/>
</dbReference>
<dbReference type="InterPro" id="IPR002173">
    <property type="entry name" value="Carboh/pur_kinase_PfkB_CS"/>
</dbReference>
<evidence type="ECO:0000256" key="1">
    <source>
        <dbReference type="ARBA" id="ARBA00022679"/>
    </source>
</evidence>
<keyword evidence="2 4" id="KW-0418">Kinase</keyword>
<protein>
    <submittedName>
        <fullName evidence="4">Sugar kinase</fullName>
    </submittedName>
</protein>
<evidence type="ECO:0000256" key="2">
    <source>
        <dbReference type="ARBA" id="ARBA00022777"/>
    </source>
</evidence>
<accession>A0A948W681</accession>
<dbReference type="Gene3D" id="3.40.1190.20">
    <property type="match status" value="1"/>
</dbReference>
<dbReference type="InterPro" id="IPR029056">
    <property type="entry name" value="Ribokinase-like"/>
</dbReference>
<keyword evidence="1" id="KW-0808">Transferase</keyword>
<dbReference type="SUPFAM" id="SSF53613">
    <property type="entry name" value="Ribokinase-like"/>
    <property type="match status" value="1"/>
</dbReference>